<proteinExistence type="predicted"/>
<evidence type="ECO:0000313" key="2">
    <source>
        <dbReference type="Proteomes" id="UP000698335"/>
    </source>
</evidence>
<protein>
    <submittedName>
        <fullName evidence="1">Uncharacterized protein</fullName>
    </submittedName>
</protein>
<sequence length="86" mass="9513">MARSGIRADEYGDLQRLVDNVYKHAPSSYASNIDVLVRAEIDDLNQDLLEVINLIPAGTYKRAALCDQINSIVTAHGWGFTYGTVE</sequence>
<dbReference type="Proteomes" id="UP000698335">
    <property type="component" value="Unassembled WGS sequence"/>
</dbReference>
<comment type="caution">
    <text evidence="1">The sequence shown here is derived from an EMBL/GenBank/DDBJ whole genome shotgun (WGS) entry which is preliminary data.</text>
</comment>
<accession>A0A930VW21</accession>
<gene>
    <name evidence="1" type="ORF">HXK26_02875</name>
</gene>
<dbReference type="EMBL" id="JABZGW010000087">
    <property type="protein sequence ID" value="MBF4807626.1"/>
    <property type="molecule type" value="Genomic_DNA"/>
</dbReference>
<organism evidence="1 2">
    <name type="scientific">Lancefieldella rimae</name>
    <dbReference type="NCBI Taxonomy" id="1383"/>
    <lineage>
        <taxon>Bacteria</taxon>
        <taxon>Bacillati</taxon>
        <taxon>Actinomycetota</taxon>
        <taxon>Coriobacteriia</taxon>
        <taxon>Coriobacteriales</taxon>
        <taxon>Atopobiaceae</taxon>
        <taxon>Lancefieldella</taxon>
    </lineage>
</organism>
<reference evidence="1" key="1">
    <citation type="submission" date="2020-04" db="EMBL/GenBank/DDBJ databases">
        <title>Deep metagenomics examines the oral microbiome during advanced dental caries in children, revealing novel taxa and co-occurrences with host molecules.</title>
        <authorList>
            <person name="Baker J.L."/>
            <person name="Morton J.T."/>
            <person name="Dinis M."/>
            <person name="Alvarez R."/>
            <person name="Tran N.C."/>
            <person name="Knight R."/>
            <person name="Edlund A."/>
        </authorList>
    </citation>
    <scope>NUCLEOTIDE SEQUENCE</scope>
    <source>
        <strain evidence="1">JCVI_38_bin.5</strain>
    </source>
</reference>
<evidence type="ECO:0000313" key="1">
    <source>
        <dbReference type="EMBL" id="MBF4807626.1"/>
    </source>
</evidence>
<dbReference type="AlphaFoldDB" id="A0A930VW21"/>
<name>A0A930VW21_9ACTN</name>